<dbReference type="InterPro" id="IPR050784">
    <property type="entry name" value="IAP"/>
</dbReference>
<dbReference type="PROSITE" id="PS50143">
    <property type="entry name" value="BIR_REPEAT_2"/>
    <property type="match status" value="1"/>
</dbReference>
<dbReference type="GO" id="GO:0043027">
    <property type="term" value="F:cysteine-type endopeptidase inhibitor activity involved in apoptotic process"/>
    <property type="evidence" value="ECO:0007669"/>
    <property type="project" value="TreeGrafter"/>
</dbReference>
<dbReference type="GO" id="GO:0061630">
    <property type="term" value="F:ubiquitin protein ligase activity"/>
    <property type="evidence" value="ECO:0007669"/>
    <property type="project" value="TreeGrafter"/>
</dbReference>
<dbReference type="GO" id="GO:0005737">
    <property type="term" value="C:cytoplasm"/>
    <property type="evidence" value="ECO:0007669"/>
    <property type="project" value="TreeGrafter"/>
</dbReference>
<dbReference type="GO" id="GO:0005634">
    <property type="term" value="C:nucleus"/>
    <property type="evidence" value="ECO:0007669"/>
    <property type="project" value="TreeGrafter"/>
</dbReference>
<proteinExistence type="predicted"/>
<gene>
    <name evidence="1" type="ORF">DPMN_055658</name>
</gene>
<evidence type="ECO:0000313" key="2">
    <source>
        <dbReference type="Proteomes" id="UP000828390"/>
    </source>
</evidence>
<dbReference type="EMBL" id="JAIWYP010000012">
    <property type="protein sequence ID" value="KAH3729680.1"/>
    <property type="molecule type" value="Genomic_DNA"/>
</dbReference>
<dbReference type="SMART" id="SM00238">
    <property type="entry name" value="BIR"/>
    <property type="match status" value="1"/>
</dbReference>
<evidence type="ECO:0000313" key="1">
    <source>
        <dbReference type="EMBL" id="KAH3729680.1"/>
    </source>
</evidence>
<sequence length="104" mass="11909">MVFPLAPRDEDERDMRSELQRFISFSAFPQCANVSGLRLAQAGFFYTGLSVMVKCFCCRRNHSDWRTDDGALFRTGNFMHETDCDFMLGTDTSNVPMDENSMSQ</sequence>
<dbReference type="PANTHER" id="PTHR10044">
    <property type="entry name" value="INHIBITOR OF APOPTOSIS"/>
    <property type="match status" value="1"/>
</dbReference>
<dbReference type="GO" id="GO:0051726">
    <property type="term" value="P:regulation of cell cycle"/>
    <property type="evidence" value="ECO:0007669"/>
    <property type="project" value="TreeGrafter"/>
</dbReference>
<comment type="caution">
    <text evidence="1">The sequence shown here is derived from an EMBL/GenBank/DDBJ whole genome shotgun (WGS) entry which is preliminary data.</text>
</comment>
<dbReference type="Pfam" id="PF00653">
    <property type="entry name" value="BIR"/>
    <property type="match status" value="1"/>
</dbReference>
<dbReference type="GO" id="GO:0031398">
    <property type="term" value="P:positive regulation of protein ubiquitination"/>
    <property type="evidence" value="ECO:0007669"/>
    <property type="project" value="TreeGrafter"/>
</dbReference>
<keyword evidence="2" id="KW-1185">Reference proteome</keyword>
<dbReference type="InterPro" id="IPR001370">
    <property type="entry name" value="BIR_rpt"/>
</dbReference>
<name>A0A9D4CT03_DREPO</name>
<dbReference type="Gene3D" id="1.10.1170.10">
    <property type="entry name" value="Inhibitor Of Apoptosis Protein (2mihbC-IAP-1), Chain A"/>
    <property type="match status" value="1"/>
</dbReference>
<dbReference type="PANTHER" id="PTHR10044:SF139">
    <property type="entry name" value="DEATH-ASSOCIATED INHIBITOR OF APOPTOSIS 2"/>
    <property type="match status" value="1"/>
</dbReference>
<dbReference type="AlphaFoldDB" id="A0A9D4CT03"/>
<dbReference type="GO" id="GO:0043066">
    <property type="term" value="P:negative regulation of apoptotic process"/>
    <property type="evidence" value="ECO:0007669"/>
    <property type="project" value="TreeGrafter"/>
</dbReference>
<dbReference type="Proteomes" id="UP000828390">
    <property type="component" value="Unassembled WGS sequence"/>
</dbReference>
<reference evidence="1" key="1">
    <citation type="journal article" date="2019" name="bioRxiv">
        <title>The Genome of the Zebra Mussel, Dreissena polymorpha: A Resource for Invasive Species Research.</title>
        <authorList>
            <person name="McCartney M.A."/>
            <person name="Auch B."/>
            <person name="Kono T."/>
            <person name="Mallez S."/>
            <person name="Zhang Y."/>
            <person name="Obille A."/>
            <person name="Becker A."/>
            <person name="Abrahante J.E."/>
            <person name="Garbe J."/>
            <person name="Badalamenti J.P."/>
            <person name="Herman A."/>
            <person name="Mangelson H."/>
            <person name="Liachko I."/>
            <person name="Sullivan S."/>
            <person name="Sone E.D."/>
            <person name="Koren S."/>
            <person name="Silverstein K.A.T."/>
            <person name="Beckman K.B."/>
            <person name="Gohl D.M."/>
        </authorList>
    </citation>
    <scope>NUCLEOTIDE SEQUENCE</scope>
    <source>
        <strain evidence="1">Duluth1</strain>
        <tissue evidence="1">Whole animal</tissue>
    </source>
</reference>
<organism evidence="1 2">
    <name type="scientific">Dreissena polymorpha</name>
    <name type="common">Zebra mussel</name>
    <name type="synonym">Mytilus polymorpha</name>
    <dbReference type="NCBI Taxonomy" id="45954"/>
    <lineage>
        <taxon>Eukaryota</taxon>
        <taxon>Metazoa</taxon>
        <taxon>Spiralia</taxon>
        <taxon>Lophotrochozoa</taxon>
        <taxon>Mollusca</taxon>
        <taxon>Bivalvia</taxon>
        <taxon>Autobranchia</taxon>
        <taxon>Heteroconchia</taxon>
        <taxon>Euheterodonta</taxon>
        <taxon>Imparidentia</taxon>
        <taxon>Neoheterodontei</taxon>
        <taxon>Myida</taxon>
        <taxon>Dreissenoidea</taxon>
        <taxon>Dreissenidae</taxon>
        <taxon>Dreissena</taxon>
    </lineage>
</organism>
<dbReference type="SUPFAM" id="SSF57924">
    <property type="entry name" value="Inhibitor of apoptosis (IAP) repeat"/>
    <property type="match status" value="1"/>
</dbReference>
<protein>
    <submittedName>
        <fullName evidence="1">Uncharacterized protein</fullName>
    </submittedName>
</protein>
<accession>A0A9D4CT03</accession>
<reference evidence="1" key="2">
    <citation type="submission" date="2020-11" db="EMBL/GenBank/DDBJ databases">
        <authorList>
            <person name="McCartney M.A."/>
            <person name="Auch B."/>
            <person name="Kono T."/>
            <person name="Mallez S."/>
            <person name="Becker A."/>
            <person name="Gohl D.M."/>
            <person name="Silverstein K.A.T."/>
            <person name="Koren S."/>
            <person name="Bechman K.B."/>
            <person name="Herman A."/>
            <person name="Abrahante J.E."/>
            <person name="Garbe J."/>
        </authorList>
    </citation>
    <scope>NUCLEOTIDE SEQUENCE</scope>
    <source>
        <strain evidence="1">Duluth1</strain>
        <tissue evidence="1">Whole animal</tissue>
    </source>
</reference>